<dbReference type="InterPro" id="IPR014507">
    <property type="entry name" value="Baseplate_assembly_J_pred"/>
</dbReference>
<sequence>MKTPLGQLPEPKLIDSDYQTTLSRVRNNYQSATKHYPSTNDPETFQLEQLAYEREMLVDEINFEGKQNLLAFAKDVRLERLGDLVDCERLKPTSANAEFLFTFLADHRGFDIHKGFVMLAQDGKTIFQTKEMHTIARGVSTQTLVLYAQEVGPGANGFAAGEISQISKPMAEIVSAVNTTISVGGSDKESDESYAERIYLAPSGFSSAGPYDAYEYFARSAHPGIARVKVLSPEPNHIDIYVRMKDDSLPSQAILNDVEAYCSAQKRRPIGDRVKAKAAQPYHMDTTLHISIYANMQSMATSTVTAVRTKVNALTARWTMQLGRDVVPQDLTSEAQVMQAVYLATTPLEFKAIAPHQYPVITVSDITYDIVDEQVE</sequence>
<dbReference type="Pfam" id="PF26078">
    <property type="entry name" value="Baseplate_J_M"/>
    <property type="match status" value="1"/>
</dbReference>
<organism evidence="2 3">
    <name type="scientific">Vibrio scophthalmi</name>
    <dbReference type="NCBI Taxonomy" id="45658"/>
    <lineage>
        <taxon>Bacteria</taxon>
        <taxon>Pseudomonadati</taxon>
        <taxon>Pseudomonadota</taxon>
        <taxon>Gammaproteobacteria</taxon>
        <taxon>Vibrionales</taxon>
        <taxon>Vibrionaceae</taxon>
        <taxon>Vibrio</taxon>
    </lineage>
</organism>
<evidence type="ECO:0000259" key="1">
    <source>
        <dbReference type="Pfam" id="PF26078"/>
    </source>
</evidence>
<dbReference type="PATRIC" id="fig|45658.8.peg.4293"/>
<dbReference type="Proteomes" id="UP000095131">
    <property type="component" value="Unassembled WGS sequence"/>
</dbReference>
<dbReference type="AlphaFoldDB" id="A0A1E3WH86"/>
<name>A0A1E3WH86_9VIBR</name>
<evidence type="ECO:0000313" key="2">
    <source>
        <dbReference type="EMBL" id="ODS05168.1"/>
    </source>
</evidence>
<dbReference type="PIRSF" id="PIRSF020481">
    <property type="entry name" value="BAP"/>
    <property type="match status" value="1"/>
</dbReference>
<reference evidence="2 3" key="1">
    <citation type="submission" date="2016-08" db="EMBL/GenBank/DDBJ databases">
        <title>Genome sequencing of Vibrio scophthalmi strain FP3289, an isolated from Paralichthys olivaceus.</title>
        <authorList>
            <person name="Han H.-J."/>
        </authorList>
    </citation>
    <scope>NUCLEOTIDE SEQUENCE [LARGE SCALE GENOMIC DNA]</scope>
    <source>
        <strain evidence="2 3">FP3289</strain>
    </source>
</reference>
<dbReference type="InterPro" id="IPR058531">
    <property type="entry name" value="Baseplate_J_M"/>
</dbReference>
<accession>A0A1E3WH86</accession>
<dbReference type="PANTHER" id="PTHR35862">
    <property type="entry name" value="FELS-2 PROPHAGE PROTEIN"/>
    <property type="match status" value="1"/>
</dbReference>
<dbReference type="RefSeq" id="WP_006713352.1">
    <property type="nucleotide sequence ID" value="NZ_MDCJ01000007.1"/>
</dbReference>
<dbReference type="EMBL" id="MDCJ01000007">
    <property type="protein sequence ID" value="ODS05168.1"/>
    <property type="molecule type" value="Genomic_DNA"/>
</dbReference>
<feature type="domain" description="Baseplate J-like central" evidence="1">
    <location>
        <begin position="207"/>
        <end position="278"/>
    </location>
</feature>
<dbReference type="OrthoDB" id="9793802at2"/>
<gene>
    <name evidence="2" type="ORF">VSF3289_04309</name>
</gene>
<proteinExistence type="predicted"/>
<evidence type="ECO:0000313" key="3">
    <source>
        <dbReference type="Proteomes" id="UP000095131"/>
    </source>
</evidence>
<comment type="caution">
    <text evidence="2">The sequence shown here is derived from an EMBL/GenBank/DDBJ whole genome shotgun (WGS) entry which is preliminary data.</text>
</comment>
<dbReference type="InterPro" id="IPR052726">
    <property type="entry name" value="Phage_Baseplate_Hub"/>
</dbReference>
<dbReference type="PANTHER" id="PTHR35862:SF1">
    <property type="entry name" value="FELS-2 PROPHAGE PROTEIN"/>
    <property type="match status" value="1"/>
</dbReference>
<protein>
    <recommendedName>
        <fullName evidence="1">Baseplate J-like central domain-containing protein</fullName>
    </recommendedName>
</protein>